<gene>
    <name evidence="2" type="ORF">NUU61_007140</name>
</gene>
<organism evidence="2 3">
    <name type="scientific">Penicillium alfredii</name>
    <dbReference type="NCBI Taxonomy" id="1506179"/>
    <lineage>
        <taxon>Eukaryota</taxon>
        <taxon>Fungi</taxon>
        <taxon>Dikarya</taxon>
        <taxon>Ascomycota</taxon>
        <taxon>Pezizomycotina</taxon>
        <taxon>Eurotiomycetes</taxon>
        <taxon>Eurotiomycetidae</taxon>
        <taxon>Eurotiales</taxon>
        <taxon>Aspergillaceae</taxon>
        <taxon>Penicillium</taxon>
    </lineage>
</organism>
<dbReference type="EMBL" id="JAPMSZ010000009">
    <property type="protein sequence ID" value="KAJ5092270.1"/>
    <property type="molecule type" value="Genomic_DNA"/>
</dbReference>
<feature type="compositionally biased region" description="Polar residues" evidence="1">
    <location>
        <begin position="23"/>
        <end position="39"/>
    </location>
</feature>
<reference evidence="2" key="2">
    <citation type="journal article" date="2023" name="IMA Fungus">
        <title>Comparative genomic study of the Penicillium genus elucidates a diverse pangenome and 15 lateral gene transfer events.</title>
        <authorList>
            <person name="Petersen C."/>
            <person name="Sorensen T."/>
            <person name="Nielsen M.R."/>
            <person name="Sondergaard T.E."/>
            <person name="Sorensen J.L."/>
            <person name="Fitzpatrick D.A."/>
            <person name="Frisvad J.C."/>
            <person name="Nielsen K.L."/>
        </authorList>
    </citation>
    <scope>NUCLEOTIDE SEQUENCE</scope>
    <source>
        <strain evidence="2">IBT 34128</strain>
    </source>
</reference>
<sequence length="172" mass="18979">MGPTSVRRNLFHQNLSRRPASAGPSNGTVPLGTSSLSNRPSHRLKPTSSDSIAASRNARLVESREIAVRERAGGYKFDAPTKELQPLIGEDGEELGDLDEEGAGGILDSELTVHEKEKFDAALGEMMFRNRNKQSSGEPDELLNIVHQNLQRQVASLEDDNWMFEPEKDTHS</sequence>
<accession>A0A9W9F287</accession>
<protein>
    <submittedName>
        <fullName evidence="2">Uncharacterized protein</fullName>
    </submittedName>
</protein>
<evidence type="ECO:0000313" key="3">
    <source>
        <dbReference type="Proteomes" id="UP001141434"/>
    </source>
</evidence>
<evidence type="ECO:0000313" key="2">
    <source>
        <dbReference type="EMBL" id="KAJ5092270.1"/>
    </source>
</evidence>
<proteinExistence type="predicted"/>
<dbReference type="GeneID" id="81396834"/>
<dbReference type="Proteomes" id="UP001141434">
    <property type="component" value="Unassembled WGS sequence"/>
</dbReference>
<reference evidence="2" key="1">
    <citation type="submission" date="2022-11" db="EMBL/GenBank/DDBJ databases">
        <authorList>
            <person name="Petersen C."/>
        </authorList>
    </citation>
    <scope>NUCLEOTIDE SEQUENCE</scope>
    <source>
        <strain evidence="2">IBT 34128</strain>
    </source>
</reference>
<dbReference type="OrthoDB" id="4188844at2759"/>
<dbReference type="RefSeq" id="XP_056510465.1">
    <property type="nucleotide sequence ID" value="XM_056657665.1"/>
</dbReference>
<keyword evidence="3" id="KW-1185">Reference proteome</keyword>
<name>A0A9W9F287_9EURO</name>
<evidence type="ECO:0000256" key="1">
    <source>
        <dbReference type="SAM" id="MobiDB-lite"/>
    </source>
</evidence>
<feature type="region of interest" description="Disordered" evidence="1">
    <location>
        <begin position="1"/>
        <end position="59"/>
    </location>
</feature>
<comment type="caution">
    <text evidence="2">The sequence shown here is derived from an EMBL/GenBank/DDBJ whole genome shotgun (WGS) entry which is preliminary data.</text>
</comment>
<dbReference type="AlphaFoldDB" id="A0A9W9F287"/>